<dbReference type="PANTHER" id="PTHR33327">
    <property type="entry name" value="ENDONUCLEASE"/>
    <property type="match status" value="1"/>
</dbReference>
<sequence length="281" mass="31949">MADPVPITETAIRLEMPVFNSNVQTWFLQLGAIFQARHITSQQSKFAAVVEKLPAEVAAEVADILTSLPIDKPYETLKQAILHRSGFSEERKIRDLLTNVTIGDAKPSQLLRRMQQLLGDNDISTTVFRQMWLDKLPADIVRILAALADDVNIKKLATIADKVADTTPIQHISATETVDGLVPDVNRQIQKLSSELQEISIQLRDLQKSQISRRDNFTKHNNHSSRSTSRHKYQQRRDRYQYANCWYHENFGARAKKCRPPCSYRKLFPSNQAGNEPTGTQ</sequence>
<dbReference type="EMBL" id="CAHIKZ030003533">
    <property type="protein sequence ID" value="CAE1301336.1"/>
    <property type="molecule type" value="Genomic_DNA"/>
</dbReference>
<evidence type="ECO:0000313" key="5">
    <source>
        <dbReference type="Proteomes" id="UP000597762"/>
    </source>
</evidence>
<evidence type="ECO:0000256" key="1">
    <source>
        <dbReference type="SAM" id="Coils"/>
    </source>
</evidence>
<evidence type="ECO:0000256" key="2">
    <source>
        <dbReference type="SAM" id="MobiDB-lite"/>
    </source>
</evidence>
<feature type="region of interest" description="Disordered" evidence="2">
    <location>
        <begin position="210"/>
        <end position="235"/>
    </location>
</feature>
<proteinExistence type="predicted"/>
<feature type="domain" description="DUF7041" evidence="3">
    <location>
        <begin position="22"/>
        <end position="98"/>
    </location>
</feature>
<keyword evidence="5" id="KW-1185">Reference proteome</keyword>
<feature type="compositionally biased region" description="Basic residues" evidence="2">
    <location>
        <begin position="220"/>
        <end position="234"/>
    </location>
</feature>
<feature type="coiled-coil region" evidence="1">
    <location>
        <begin position="182"/>
        <end position="209"/>
    </location>
</feature>
<organism evidence="4 5">
    <name type="scientific">Acanthosepion pharaonis</name>
    <name type="common">Pharaoh cuttlefish</name>
    <name type="synonym">Sepia pharaonis</name>
    <dbReference type="NCBI Taxonomy" id="158019"/>
    <lineage>
        <taxon>Eukaryota</taxon>
        <taxon>Metazoa</taxon>
        <taxon>Spiralia</taxon>
        <taxon>Lophotrochozoa</taxon>
        <taxon>Mollusca</taxon>
        <taxon>Cephalopoda</taxon>
        <taxon>Coleoidea</taxon>
        <taxon>Decapodiformes</taxon>
        <taxon>Sepiida</taxon>
        <taxon>Sepiina</taxon>
        <taxon>Sepiidae</taxon>
        <taxon>Acanthosepion</taxon>
    </lineage>
</organism>
<dbReference type="Proteomes" id="UP000597762">
    <property type="component" value="Unassembled WGS sequence"/>
</dbReference>
<comment type="caution">
    <text evidence="4">The sequence shown here is derived from an EMBL/GenBank/DDBJ whole genome shotgun (WGS) entry which is preliminary data.</text>
</comment>
<gene>
    <name evidence="4" type="ORF">SPHA_54338</name>
</gene>
<dbReference type="InterPro" id="IPR055469">
    <property type="entry name" value="DUF7041"/>
</dbReference>
<dbReference type="OrthoDB" id="6233583at2759"/>
<protein>
    <recommendedName>
        <fullName evidence="3">DUF7041 domain-containing protein</fullName>
    </recommendedName>
</protein>
<name>A0A812DK03_ACAPH</name>
<reference evidence="4" key="1">
    <citation type="submission" date="2021-01" db="EMBL/GenBank/DDBJ databases">
        <authorList>
            <person name="Li R."/>
            <person name="Bekaert M."/>
        </authorList>
    </citation>
    <scope>NUCLEOTIDE SEQUENCE</scope>
    <source>
        <strain evidence="4">Farmed</strain>
    </source>
</reference>
<dbReference type="Pfam" id="PF23055">
    <property type="entry name" value="DUF7041"/>
    <property type="match status" value="1"/>
</dbReference>
<keyword evidence="1" id="KW-0175">Coiled coil</keyword>
<accession>A0A812DK03</accession>
<dbReference type="PANTHER" id="PTHR33327:SF3">
    <property type="entry name" value="RNA-DIRECTED DNA POLYMERASE"/>
    <property type="match status" value="1"/>
</dbReference>
<dbReference type="AlphaFoldDB" id="A0A812DK03"/>
<evidence type="ECO:0000259" key="3">
    <source>
        <dbReference type="Pfam" id="PF23055"/>
    </source>
</evidence>
<evidence type="ECO:0000313" key="4">
    <source>
        <dbReference type="EMBL" id="CAE1301336.1"/>
    </source>
</evidence>